<dbReference type="STRING" id="171383.AKJ31_20560"/>
<comment type="function">
    <text evidence="6 9">Catalyzes cyclization of the linear tetrapyrrole, hydroxymethylbilane, to the macrocyclic uroporphyrinogen III.</text>
</comment>
<comment type="similarity">
    <text evidence="2 9">Belongs to the uroporphyrinogen-III synthase family.</text>
</comment>
<evidence type="ECO:0000256" key="4">
    <source>
        <dbReference type="ARBA" id="ARBA00023239"/>
    </source>
</evidence>
<dbReference type="Gene3D" id="3.40.50.10090">
    <property type="match status" value="2"/>
</dbReference>
<comment type="pathway">
    <text evidence="1 9">Porphyrin-containing compound metabolism; protoporphyrin-IX biosynthesis; coproporphyrinogen-III from 5-aminolevulinate: step 3/4.</text>
</comment>
<dbReference type="GO" id="GO:0006780">
    <property type="term" value="P:uroporphyrinogen III biosynthetic process"/>
    <property type="evidence" value="ECO:0007669"/>
    <property type="project" value="UniProtKB-UniRule"/>
</dbReference>
<dbReference type="PATRIC" id="fig|171383.3.peg.4201"/>
<comment type="catalytic activity">
    <reaction evidence="8 9">
        <text>hydroxymethylbilane = uroporphyrinogen III + H2O</text>
        <dbReference type="Rhea" id="RHEA:18965"/>
        <dbReference type="ChEBI" id="CHEBI:15377"/>
        <dbReference type="ChEBI" id="CHEBI:57308"/>
        <dbReference type="ChEBI" id="CHEBI:57845"/>
        <dbReference type="EC" id="4.2.1.75"/>
    </reaction>
</comment>
<dbReference type="InterPro" id="IPR036108">
    <property type="entry name" value="4pyrrol_syn_uPrphyn_synt_sf"/>
</dbReference>
<keyword evidence="4 9" id="KW-0456">Lyase</keyword>
<comment type="caution">
    <text evidence="11">The sequence shown here is derived from an EMBL/GenBank/DDBJ whole genome shotgun (WGS) entry which is preliminary data.</text>
</comment>
<evidence type="ECO:0000256" key="5">
    <source>
        <dbReference type="ARBA" id="ARBA00023244"/>
    </source>
</evidence>
<feature type="domain" description="Tetrapyrrole biosynthesis uroporphyrinogen III synthase" evidence="10">
    <location>
        <begin position="17"/>
        <end position="227"/>
    </location>
</feature>
<reference evidence="12" key="1">
    <citation type="submission" date="2015-08" db="EMBL/GenBank/DDBJ databases">
        <title>Vibrio galatheae sp. nov., a novel member of the Vibrionaceae family isolated from the Solomon Islands.</title>
        <authorList>
            <person name="Giubergia S."/>
            <person name="Machado H."/>
            <person name="Mateiu R.V."/>
            <person name="Gram L."/>
        </authorList>
    </citation>
    <scope>NUCLEOTIDE SEQUENCE [LARGE SCALE GENOMIC DNA]</scope>
    <source>
        <strain evidence="12">DSM 19134</strain>
    </source>
</reference>
<evidence type="ECO:0000256" key="6">
    <source>
        <dbReference type="ARBA" id="ARBA00037589"/>
    </source>
</evidence>
<dbReference type="Proteomes" id="UP000037530">
    <property type="component" value="Unassembled WGS sequence"/>
</dbReference>
<dbReference type="InterPro" id="IPR003754">
    <property type="entry name" value="4pyrrol_synth_uPrphyn_synth"/>
</dbReference>
<evidence type="ECO:0000256" key="7">
    <source>
        <dbReference type="ARBA" id="ARBA00040167"/>
    </source>
</evidence>
<dbReference type="CDD" id="cd06578">
    <property type="entry name" value="HemD"/>
    <property type="match status" value="1"/>
</dbReference>
<evidence type="ECO:0000256" key="3">
    <source>
        <dbReference type="ARBA" id="ARBA00013109"/>
    </source>
</evidence>
<dbReference type="GO" id="GO:0004852">
    <property type="term" value="F:uroporphyrinogen-III synthase activity"/>
    <property type="evidence" value="ECO:0007669"/>
    <property type="project" value="UniProtKB-UniRule"/>
</dbReference>
<organism evidence="11 12">
    <name type="scientific">Vibrio hepatarius</name>
    <dbReference type="NCBI Taxonomy" id="171383"/>
    <lineage>
        <taxon>Bacteria</taxon>
        <taxon>Pseudomonadati</taxon>
        <taxon>Pseudomonadota</taxon>
        <taxon>Gammaproteobacteria</taxon>
        <taxon>Vibrionales</taxon>
        <taxon>Vibrionaceae</taxon>
        <taxon>Vibrio</taxon>
        <taxon>Vibrio oreintalis group</taxon>
    </lineage>
</organism>
<protein>
    <recommendedName>
        <fullName evidence="7 9">Uroporphyrinogen-III synthase</fullName>
        <ecNumber evidence="3 9">4.2.1.75</ecNumber>
    </recommendedName>
</protein>
<dbReference type="UniPathway" id="UPA00251">
    <property type="reaction ID" value="UER00320"/>
</dbReference>
<evidence type="ECO:0000256" key="2">
    <source>
        <dbReference type="ARBA" id="ARBA00008133"/>
    </source>
</evidence>
<dbReference type="OrthoDB" id="9787650at2"/>
<proteinExistence type="inferred from homology"/>
<dbReference type="RefSeq" id="WP_053410905.1">
    <property type="nucleotide sequence ID" value="NZ_DAIPHI010000122.1"/>
</dbReference>
<dbReference type="EC" id="4.2.1.75" evidence="3 9"/>
<gene>
    <name evidence="11" type="ORF">AKJ31_20560</name>
</gene>
<evidence type="ECO:0000313" key="12">
    <source>
        <dbReference type="Proteomes" id="UP000037530"/>
    </source>
</evidence>
<dbReference type="Pfam" id="PF02602">
    <property type="entry name" value="HEM4"/>
    <property type="match status" value="1"/>
</dbReference>
<accession>A0A0M0HUG2</accession>
<evidence type="ECO:0000256" key="8">
    <source>
        <dbReference type="ARBA" id="ARBA00048617"/>
    </source>
</evidence>
<name>A0A0M0HUG2_9VIBR</name>
<evidence type="ECO:0000313" key="11">
    <source>
        <dbReference type="EMBL" id="KOO05726.1"/>
    </source>
</evidence>
<evidence type="ECO:0000256" key="9">
    <source>
        <dbReference type="RuleBase" id="RU366031"/>
    </source>
</evidence>
<dbReference type="NCBIfam" id="NF004585">
    <property type="entry name" value="PRK05928.2-2"/>
    <property type="match status" value="1"/>
</dbReference>
<dbReference type="PANTHER" id="PTHR38042">
    <property type="entry name" value="UROPORPHYRINOGEN-III SYNTHASE, CHLOROPLASTIC"/>
    <property type="match status" value="1"/>
</dbReference>
<dbReference type="GO" id="GO:0006782">
    <property type="term" value="P:protoporphyrinogen IX biosynthetic process"/>
    <property type="evidence" value="ECO:0007669"/>
    <property type="project" value="UniProtKB-UniRule"/>
</dbReference>
<keyword evidence="5 9" id="KW-0627">Porphyrin biosynthesis</keyword>
<dbReference type="AlphaFoldDB" id="A0A0M0HUG2"/>
<evidence type="ECO:0000256" key="1">
    <source>
        <dbReference type="ARBA" id="ARBA00004772"/>
    </source>
</evidence>
<evidence type="ECO:0000259" key="10">
    <source>
        <dbReference type="Pfam" id="PF02602"/>
    </source>
</evidence>
<dbReference type="SUPFAM" id="SSF69618">
    <property type="entry name" value="HemD-like"/>
    <property type="match status" value="1"/>
</dbReference>
<dbReference type="PANTHER" id="PTHR38042:SF1">
    <property type="entry name" value="UROPORPHYRINOGEN-III SYNTHASE, CHLOROPLASTIC"/>
    <property type="match status" value="1"/>
</dbReference>
<keyword evidence="12" id="KW-1185">Reference proteome</keyword>
<dbReference type="InterPro" id="IPR039793">
    <property type="entry name" value="UROS/Hem4"/>
</dbReference>
<dbReference type="EMBL" id="LHPI01000031">
    <property type="protein sequence ID" value="KOO05726.1"/>
    <property type="molecule type" value="Genomic_DNA"/>
</dbReference>
<sequence length="247" mass="27527">MAVLVTRPDEQGRTLCQQLNDAGISALHLPLINILPGSSLSGIADELSQFDIIIAVSQHAVTLTNQAVVDNISQWPAKATYLAVGQKTAHVLSKVTRQKVHYPQVGDSEHLLALKPLQNITNQRIVILRGNGGRELIFDTLISRGAVVEYREIYKRENIAFRSEMLVPFWQDRKIKQLVITSSGQLNHFISQIADEYLEWVLELTLYVPSERIVQEALSLGFKQVINTCSASNKDLLATLRSTETGQ</sequence>